<proteinExistence type="predicted"/>
<feature type="domain" description="Restriction endonuclease type IV Mrr" evidence="2">
    <location>
        <begin position="108"/>
        <end position="219"/>
    </location>
</feature>
<keyword evidence="1" id="KW-0472">Membrane</keyword>
<evidence type="ECO:0000313" key="4">
    <source>
        <dbReference type="Proteomes" id="UP000778523"/>
    </source>
</evidence>
<keyword evidence="3" id="KW-0540">Nuclease</keyword>
<dbReference type="GO" id="GO:0004519">
    <property type="term" value="F:endonuclease activity"/>
    <property type="evidence" value="ECO:0007669"/>
    <property type="project" value="UniProtKB-KW"/>
</dbReference>
<gene>
    <name evidence="3" type="ORF">HJ583_003960</name>
</gene>
<feature type="transmembrane region" description="Helical" evidence="1">
    <location>
        <begin position="40"/>
        <end position="58"/>
    </location>
</feature>
<keyword evidence="1" id="KW-0812">Transmembrane</keyword>
<keyword evidence="3" id="KW-0378">Hydrolase</keyword>
<accession>A0ABX2ICC7</accession>
<dbReference type="EMBL" id="JABCSC020000001">
    <property type="protein sequence ID" value="NSL54170.1"/>
    <property type="molecule type" value="Genomic_DNA"/>
</dbReference>
<evidence type="ECO:0000256" key="1">
    <source>
        <dbReference type="SAM" id="Phobius"/>
    </source>
</evidence>
<organism evidence="3 4">
    <name type="scientific">Uliginosibacterium aquaticum</name>
    <dbReference type="NCBI Taxonomy" id="2731212"/>
    <lineage>
        <taxon>Bacteria</taxon>
        <taxon>Pseudomonadati</taxon>
        <taxon>Pseudomonadota</taxon>
        <taxon>Betaproteobacteria</taxon>
        <taxon>Rhodocyclales</taxon>
        <taxon>Zoogloeaceae</taxon>
        <taxon>Uliginosibacterium</taxon>
    </lineage>
</organism>
<dbReference type="Gene3D" id="3.30.65.10">
    <property type="entry name" value="Bacterial Topoisomerase I, domain 1"/>
    <property type="match status" value="1"/>
</dbReference>
<comment type="caution">
    <text evidence="3">The sequence shown here is derived from an EMBL/GenBank/DDBJ whole genome shotgun (WGS) entry which is preliminary data.</text>
</comment>
<sequence>MLGASRWLGAGWQGPALRAFALFVLGDVLPRAVHSGSAGWLSWLVLPVCYGLLVLAILRGLGHIQEAPEDEALELDDAAARPAPLDAVVSLASQPVAKPRDWSLALLHALEWKRMGDLCLAFYKERELLAREVTAGADGSLEAVLCQAGSEQPFSLLHCKARGRQEVGVEALQPLVQRMQEAGVERAFFMGAWRFSSAAKEFARGQQITLVDDRMFLALLGRLPQESSQRLLNLAVEGDYTTPTCPGCLLKMIPRQNEQGRYWGCRAYPHCKHTLGMHA</sequence>
<dbReference type="InterPro" id="IPR007560">
    <property type="entry name" value="Restrct_endonuc_IV_Mrr"/>
</dbReference>
<evidence type="ECO:0000259" key="2">
    <source>
        <dbReference type="Pfam" id="PF04471"/>
    </source>
</evidence>
<reference evidence="3 4" key="1">
    <citation type="submission" date="2020-06" db="EMBL/GenBank/DDBJ databases">
        <title>Draft genome of Uliginosibacterium sp. IMCC34675.</title>
        <authorList>
            <person name="Song J."/>
        </authorList>
    </citation>
    <scope>NUCLEOTIDE SEQUENCE [LARGE SCALE GENOMIC DNA]</scope>
    <source>
        <strain evidence="3 4">IMCC34675</strain>
    </source>
</reference>
<keyword evidence="4" id="KW-1185">Reference proteome</keyword>
<keyword evidence="3" id="KW-0255">Endonuclease</keyword>
<protein>
    <submittedName>
        <fullName evidence="3">Restriction endonuclease</fullName>
    </submittedName>
</protein>
<dbReference type="Pfam" id="PF04471">
    <property type="entry name" value="Mrr_cat"/>
    <property type="match status" value="1"/>
</dbReference>
<dbReference type="Proteomes" id="UP000778523">
    <property type="component" value="Unassembled WGS sequence"/>
</dbReference>
<name>A0ABX2ICC7_9RHOO</name>
<dbReference type="RefSeq" id="WP_170020664.1">
    <property type="nucleotide sequence ID" value="NZ_JABCSC020000001.1"/>
</dbReference>
<evidence type="ECO:0000313" key="3">
    <source>
        <dbReference type="EMBL" id="NSL54170.1"/>
    </source>
</evidence>
<keyword evidence="1" id="KW-1133">Transmembrane helix</keyword>